<feature type="domain" description="Radical SAM core" evidence="7">
    <location>
        <begin position="3"/>
        <end position="210"/>
    </location>
</feature>
<dbReference type="SFLD" id="SFLDG01386">
    <property type="entry name" value="main_SPASM_domain-containing"/>
    <property type="match status" value="1"/>
</dbReference>
<dbReference type="SFLD" id="SFLDG01067">
    <property type="entry name" value="SPASM/twitch_domain_containing"/>
    <property type="match status" value="1"/>
</dbReference>
<dbReference type="InterPro" id="IPR006638">
    <property type="entry name" value="Elp3/MiaA/NifB-like_rSAM"/>
</dbReference>
<sequence length="350" mass="39740">MEYDYLHWVIWHITNKCNLECTYCYPSSGPRAEEQLSESDLFKIVEEINKTRSRLVTIIGGEPFTVDCLPEIIEALLTVPGREVNIDTNATYLQTRWNDVYYRVNRINLSIDSLDSQVHNEQRGAYKGVLDAIEFLSQKRVPFGGNITVTSSNFATIKQTAEFLLQKGASVVGFGKVKPIGRGLELFPKVRLTPVQLKEATRQIIEFYLEHHKEAKILASGFYDPELFEQGPVNKLPSCLCGDAKVTINFDGMVYPCEAMPYLLIEDAIKAYGEPMNILEYPLDAIMDSPLMRAWREIVYTKPSDCTSCRYQLYCSGGCRAFNLFSHGNPLRKDPNCKIGTQVEPLVQMF</sequence>
<evidence type="ECO:0000313" key="8">
    <source>
        <dbReference type="EMBL" id="KKQ75373.1"/>
    </source>
</evidence>
<evidence type="ECO:0000256" key="2">
    <source>
        <dbReference type="ARBA" id="ARBA00022485"/>
    </source>
</evidence>
<dbReference type="PANTHER" id="PTHR11228">
    <property type="entry name" value="RADICAL SAM DOMAIN PROTEIN"/>
    <property type="match status" value="1"/>
</dbReference>
<dbReference type="InterPro" id="IPR007197">
    <property type="entry name" value="rSAM"/>
</dbReference>
<dbReference type="EMBL" id="LBUZ01000012">
    <property type="protein sequence ID" value="KKQ75373.1"/>
    <property type="molecule type" value="Genomic_DNA"/>
</dbReference>
<comment type="caution">
    <text evidence="8">The sequence shown here is derived from an EMBL/GenBank/DDBJ whole genome shotgun (WGS) entry which is preliminary data.</text>
</comment>
<evidence type="ECO:0000256" key="5">
    <source>
        <dbReference type="ARBA" id="ARBA00023004"/>
    </source>
</evidence>
<dbReference type="SUPFAM" id="SSF102114">
    <property type="entry name" value="Radical SAM enzymes"/>
    <property type="match status" value="1"/>
</dbReference>
<dbReference type="SFLD" id="SFLDS00029">
    <property type="entry name" value="Radical_SAM"/>
    <property type="match status" value="1"/>
</dbReference>
<evidence type="ECO:0000256" key="3">
    <source>
        <dbReference type="ARBA" id="ARBA00022691"/>
    </source>
</evidence>
<keyword evidence="2" id="KW-0004">4Fe-4S</keyword>
<dbReference type="InterPro" id="IPR017200">
    <property type="entry name" value="PqqE-like"/>
</dbReference>
<dbReference type="GO" id="GO:0046872">
    <property type="term" value="F:metal ion binding"/>
    <property type="evidence" value="ECO:0007669"/>
    <property type="project" value="UniProtKB-KW"/>
</dbReference>
<evidence type="ECO:0000259" key="7">
    <source>
        <dbReference type="PROSITE" id="PS51918"/>
    </source>
</evidence>
<gene>
    <name evidence="8" type="ORF">US96_C0012G0002</name>
</gene>
<organism evidence="8 9">
    <name type="scientific">Candidatus Woesebacteria bacterium GW2011_GWB1_38_5b</name>
    <dbReference type="NCBI Taxonomy" id="1618569"/>
    <lineage>
        <taxon>Bacteria</taxon>
        <taxon>Candidatus Woeseibacteriota</taxon>
    </lineage>
</organism>
<keyword evidence="5" id="KW-0408">Iron</keyword>
<dbReference type="GO" id="GO:0051539">
    <property type="term" value="F:4 iron, 4 sulfur cluster binding"/>
    <property type="evidence" value="ECO:0007669"/>
    <property type="project" value="UniProtKB-KW"/>
</dbReference>
<dbReference type="CDD" id="cd01335">
    <property type="entry name" value="Radical_SAM"/>
    <property type="match status" value="1"/>
</dbReference>
<dbReference type="Pfam" id="PF04055">
    <property type="entry name" value="Radical_SAM"/>
    <property type="match status" value="1"/>
</dbReference>
<dbReference type="Proteomes" id="UP000034181">
    <property type="component" value="Unassembled WGS sequence"/>
</dbReference>
<dbReference type="InterPro" id="IPR058240">
    <property type="entry name" value="rSAM_sf"/>
</dbReference>
<evidence type="ECO:0000256" key="6">
    <source>
        <dbReference type="ARBA" id="ARBA00023014"/>
    </source>
</evidence>
<protein>
    <submittedName>
        <fullName evidence="8">Radical SAM domain protein</fullName>
    </submittedName>
</protein>
<dbReference type="Gene3D" id="3.20.20.70">
    <property type="entry name" value="Aldolase class I"/>
    <property type="match status" value="1"/>
</dbReference>
<proteinExistence type="predicted"/>
<dbReference type="PANTHER" id="PTHR11228:SF7">
    <property type="entry name" value="PQQA PEPTIDE CYCLASE"/>
    <property type="match status" value="1"/>
</dbReference>
<dbReference type="AlphaFoldDB" id="A0A0G0K6Q1"/>
<dbReference type="NCBIfam" id="TIGR04085">
    <property type="entry name" value="rSAM_more_4Fe4S"/>
    <property type="match status" value="1"/>
</dbReference>
<dbReference type="SMART" id="SM00729">
    <property type="entry name" value="Elp3"/>
    <property type="match status" value="1"/>
</dbReference>
<keyword evidence="3" id="KW-0949">S-adenosyl-L-methionine</keyword>
<evidence type="ECO:0000256" key="4">
    <source>
        <dbReference type="ARBA" id="ARBA00022723"/>
    </source>
</evidence>
<dbReference type="InterPro" id="IPR013785">
    <property type="entry name" value="Aldolase_TIM"/>
</dbReference>
<keyword evidence="4" id="KW-0479">Metal-binding</keyword>
<evidence type="ECO:0000313" key="9">
    <source>
        <dbReference type="Proteomes" id="UP000034181"/>
    </source>
</evidence>
<accession>A0A0G0K6Q1</accession>
<keyword evidence="6" id="KW-0411">Iron-sulfur</keyword>
<dbReference type="InterPro" id="IPR050377">
    <property type="entry name" value="Radical_SAM_PqqE_MftC-like"/>
</dbReference>
<name>A0A0G0K6Q1_9BACT</name>
<dbReference type="PIRSF" id="PIRSF037420">
    <property type="entry name" value="PQQ_syn_pqqE"/>
    <property type="match status" value="1"/>
</dbReference>
<reference evidence="8 9" key="1">
    <citation type="journal article" date="2015" name="Nature">
        <title>rRNA introns, odd ribosomes, and small enigmatic genomes across a large radiation of phyla.</title>
        <authorList>
            <person name="Brown C.T."/>
            <person name="Hug L.A."/>
            <person name="Thomas B.C."/>
            <person name="Sharon I."/>
            <person name="Castelle C.J."/>
            <person name="Singh A."/>
            <person name="Wilkins M.J."/>
            <person name="Williams K.H."/>
            <person name="Banfield J.F."/>
        </authorList>
    </citation>
    <scope>NUCLEOTIDE SEQUENCE [LARGE SCALE GENOMIC DNA]</scope>
</reference>
<dbReference type="InterPro" id="IPR023885">
    <property type="entry name" value="4Fe4S-binding_SPASM_dom"/>
</dbReference>
<evidence type="ECO:0000256" key="1">
    <source>
        <dbReference type="ARBA" id="ARBA00001966"/>
    </source>
</evidence>
<dbReference type="Pfam" id="PF13186">
    <property type="entry name" value="SPASM"/>
    <property type="match status" value="1"/>
</dbReference>
<comment type="cofactor">
    <cofactor evidence="1">
        <name>[4Fe-4S] cluster</name>
        <dbReference type="ChEBI" id="CHEBI:49883"/>
    </cofactor>
</comment>
<dbReference type="GO" id="GO:0003824">
    <property type="term" value="F:catalytic activity"/>
    <property type="evidence" value="ECO:0007669"/>
    <property type="project" value="InterPro"/>
</dbReference>
<dbReference type="PROSITE" id="PS51918">
    <property type="entry name" value="RADICAL_SAM"/>
    <property type="match status" value="1"/>
</dbReference>